<dbReference type="Pfam" id="PF00191">
    <property type="entry name" value="Annexin"/>
    <property type="match status" value="1"/>
</dbReference>
<evidence type="ECO:0000256" key="3">
    <source>
        <dbReference type="ARBA" id="ARBA00022837"/>
    </source>
</evidence>
<feature type="compositionally biased region" description="Pro residues" evidence="6">
    <location>
        <begin position="91"/>
        <end position="101"/>
    </location>
</feature>
<evidence type="ECO:0000256" key="6">
    <source>
        <dbReference type="SAM" id="MobiDB-lite"/>
    </source>
</evidence>
<accession>A0A8B6F1Z6</accession>
<dbReference type="PANTHER" id="PTHR10502:SF239">
    <property type="entry name" value="ANNEXIN A7"/>
    <property type="match status" value="1"/>
</dbReference>
<evidence type="ECO:0000256" key="2">
    <source>
        <dbReference type="ARBA" id="ARBA00022737"/>
    </source>
</evidence>
<dbReference type="EMBL" id="UYJE01006138">
    <property type="protein sequence ID" value="VDI43338.1"/>
    <property type="molecule type" value="Genomic_DNA"/>
</dbReference>
<dbReference type="GO" id="GO:0005737">
    <property type="term" value="C:cytoplasm"/>
    <property type="evidence" value="ECO:0007669"/>
    <property type="project" value="TreeGrafter"/>
</dbReference>
<feature type="compositionally biased region" description="Basic and acidic residues" evidence="6">
    <location>
        <begin position="188"/>
        <end position="198"/>
    </location>
</feature>
<keyword evidence="3" id="KW-0106">Calcium</keyword>
<dbReference type="FunFam" id="1.10.220.10:FF:000004">
    <property type="entry name" value="Annexin"/>
    <property type="match status" value="1"/>
</dbReference>
<organism evidence="7 8">
    <name type="scientific">Mytilus galloprovincialis</name>
    <name type="common">Mediterranean mussel</name>
    <dbReference type="NCBI Taxonomy" id="29158"/>
    <lineage>
        <taxon>Eukaryota</taxon>
        <taxon>Metazoa</taxon>
        <taxon>Spiralia</taxon>
        <taxon>Lophotrochozoa</taxon>
        <taxon>Mollusca</taxon>
        <taxon>Bivalvia</taxon>
        <taxon>Autobranchia</taxon>
        <taxon>Pteriomorphia</taxon>
        <taxon>Mytilida</taxon>
        <taxon>Mytiloidea</taxon>
        <taxon>Mytilidae</taxon>
        <taxon>Mytilinae</taxon>
        <taxon>Mytilus</taxon>
    </lineage>
</organism>
<keyword evidence="4" id="KW-0041">Annexin</keyword>
<feature type="region of interest" description="Disordered" evidence="6">
    <location>
        <begin position="78"/>
        <end position="106"/>
    </location>
</feature>
<dbReference type="SMART" id="SM00335">
    <property type="entry name" value="ANX"/>
    <property type="match status" value="1"/>
</dbReference>
<keyword evidence="2" id="KW-0677">Repeat</keyword>
<proteinExistence type="inferred from homology"/>
<dbReference type="InterPro" id="IPR037104">
    <property type="entry name" value="Annexin_sf"/>
</dbReference>
<dbReference type="PROSITE" id="PS51897">
    <property type="entry name" value="ANNEXIN_2"/>
    <property type="match status" value="1"/>
</dbReference>
<evidence type="ECO:0000256" key="4">
    <source>
        <dbReference type="ARBA" id="ARBA00023216"/>
    </source>
</evidence>
<sequence length="326" mass="36291">MPDGPFNPVNYSGTQINVWGGNPNAWPGMNANSGAVTFGQPNQGMIPCSTQFGYLTENMIQGCNPENRHVTVGELRKSMEGRRPQIKEKPPSPPPSPPPRAPALEYPLKDPVPNTISPGNGDFKENIRHVYAHMLEYAKGNKDFRLKVAEPKMGKMLEAKFEDEGDGYRISVVMARPGVPRGSVRKPPKVEPKVEPKKKTNGNGKPKPKETPPPKKSDPYFAMETENLETEGTVRPYDKFNAEQDSEVLRNAMKGLGTDEDSIINVLAYRSNPQRHEIYTTYKTMFGKDLIEDLKGELSGGFLDTCKALLMQPAQYDAYLLRKAIK</sequence>
<feature type="compositionally biased region" description="Basic and acidic residues" evidence="6">
    <location>
        <begin position="207"/>
        <end position="218"/>
    </location>
</feature>
<feature type="region of interest" description="Disordered" evidence="6">
    <location>
        <begin position="178"/>
        <end position="220"/>
    </location>
</feature>
<name>A0A8B6F1Z6_MYTGA</name>
<comment type="similarity">
    <text evidence="1">Belongs to the annexin family.</text>
</comment>
<protein>
    <submittedName>
        <fullName evidence="7">Annexin A6</fullName>
    </submittedName>
</protein>
<dbReference type="GO" id="GO:0005544">
    <property type="term" value="F:calcium-dependent phospholipid binding"/>
    <property type="evidence" value="ECO:0007669"/>
    <property type="project" value="UniProtKB-KW"/>
</dbReference>
<evidence type="ECO:0000313" key="7">
    <source>
        <dbReference type="EMBL" id="VDI43338.1"/>
    </source>
</evidence>
<reference evidence="7" key="1">
    <citation type="submission" date="2018-11" db="EMBL/GenBank/DDBJ databases">
        <authorList>
            <person name="Alioto T."/>
            <person name="Alioto T."/>
        </authorList>
    </citation>
    <scope>NUCLEOTIDE SEQUENCE</scope>
</reference>
<dbReference type="GO" id="GO:0005634">
    <property type="term" value="C:nucleus"/>
    <property type="evidence" value="ECO:0007669"/>
    <property type="project" value="TreeGrafter"/>
</dbReference>
<dbReference type="AlphaFoldDB" id="A0A8B6F1Z6"/>
<feature type="non-terminal residue" evidence="7">
    <location>
        <position position="326"/>
    </location>
</feature>
<dbReference type="GO" id="GO:0005886">
    <property type="term" value="C:plasma membrane"/>
    <property type="evidence" value="ECO:0007669"/>
    <property type="project" value="TreeGrafter"/>
</dbReference>
<gene>
    <name evidence="7" type="ORF">MGAL_10B026581</name>
</gene>
<dbReference type="GO" id="GO:0012506">
    <property type="term" value="C:vesicle membrane"/>
    <property type="evidence" value="ECO:0007669"/>
    <property type="project" value="TreeGrafter"/>
</dbReference>
<dbReference type="InterPro" id="IPR001464">
    <property type="entry name" value="Annexin"/>
</dbReference>
<dbReference type="GO" id="GO:0001786">
    <property type="term" value="F:phosphatidylserine binding"/>
    <property type="evidence" value="ECO:0007669"/>
    <property type="project" value="TreeGrafter"/>
</dbReference>
<keyword evidence="8" id="KW-1185">Reference proteome</keyword>
<dbReference type="Gene3D" id="1.10.220.10">
    <property type="entry name" value="Annexin"/>
    <property type="match status" value="1"/>
</dbReference>
<dbReference type="Proteomes" id="UP000596742">
    <property type="component" value="Unassembled WGS sequence"/>
</dbReference>
<dbReference type="OrthoDB" id="37886at2759"/>
<comment type="caution">
    <text evidence="7">The sequence shown here is derived from an EMBL/GenBank/DDBJ whole genome shotgun (WGS) entry which is preliminary data.</text>
</comment>
<evidence type="ECO:0000313" key="8">
    <source>
        <dbReference type="Proteomes" id="UP000596742"/>
    </source>
</evidence>
<evidence type="ECO:0000256" key="1">
    <source>
        <dbReference type="ARBA" id="ARBA00007831"/>
    </source>
</evidence>
<dbReference type="PANTHER" id="PTHR10502">
    <property type="entry name" value="ANNEXIN"/>
    <property type="match status" value="1"/>
</dbReference>
<dbReference type="GO" id="GO:0005509">
    <property type="term" value="F:calcium ion binding"/>
    <property type="evidence" value="ECO:0007669"/>
    <property type="project" value="InterPro"/>
</dbReference>
<dbReference type="SUPFAM" id="SSF47874">
    <property type="entry name" value="Annexin"/>
    <property type="match status" value="1"/>
</dbReference>
<evidence type="ECO:0000256" key="5">
    <source>
        <dbReference type="ARBA" id="ARBA00023302"/>
    </source>
</evidence>
<dbReference type="InterPro" id="IPR018502">
    <property type="entry name" value="Annexin_repeat"/>
</dbReference>
<keyword evidence="5" id="KW-0111">Calcium/phospholipid-binding</keyword>
<feature type="compositionally biased region" description="Basic and acidic residues" evidence="6">
    <location>
        <begin position="78"/>
        <end position="90"/>
    </location>
</feature>
<dbReference type="PRINTS" id="PR00196">
    <property type="entry name" value="ANNEXIN"/>
</dbReference>